<reference evidence="1 2" key="1">
    <citation type="submission" date="2018-06" db="EMBL/GenBank/DDBJ databases">
        <title>Genomic Encyclopedia of Type Strains, Phase IV (KMG-IV): sequencing the most valuable type-strain genomes for metagenomic binning, comparative biology and taxonomic classification.</title>
        <authorList>
            <person name="Goeker M."/>
        </authorList>
    </citation>
    <scope>NUCLEOTIDE SEQUENCE [LARGE SCALE GENOMIC DNA]</scope>
    <source>
        <strain evidence="1 2">DSM 24032</strain>
    </source>
</reference>
<dbReference type="AlphaFoldDB" id="A0A395JJV5"/>
<dbReference type="InParanoid" id="A0A395JJV5"/>
<protein>
    <submittedName>
        <fullName evidence="1">Uncharacterized protein</fullName>
    </submittedName>
</protein>
<dbReference type="OrthoDB" id="223245at2"/>
<dbReference type="RefSeq" id="WP_113953861.1">
    <property type="nucleotide sequence ID" value="NZ_QNRT01000002.1"/>
</dbReference>
<gene>
    <name evidence="1" type="ORF">DFR28_102482</name>
</gene>
<name>A0A395JJV5_9GAMM</name>
<organism evidence="1 2">
    <name type="scientific">Arenicella xantha</name>
    <dbReference type="NCBI Taxonomy" id="644221"/>
    <lineage>
        <taxon>Bacteria</taxon>
        <taxon>Pseudomonadati</taxon>
        <taxon>Pseudomonadota</taxon>
        <taxon>Gammaproteobacteria</taxon>
        <taxon>Arenicellales</taxon>
        <taxon>Arenicellaceae</taxon>
        <taxon>Arenicella</taxon>
    </lineage>
</organism>
<sequence length="443" mass="49971">MIKRIGKALLIIIGVFALATTALNYLGVALDEKPLDYTGLYPIADVSSNNNGFDDLQEFLSEADEESSAEVEEALENAFNKARTDALLAQHEHRLLLIEQALEKPSFKSHPIDFDSPFPNYGGYGDLLNIVLLKARSELQAQNFPAAITHIELAVKLTQQIKTDQSATLITYLVGVSYQEKVMNWLHQFVSSQQLSESELSQLMAVIDVIPDYHNDQFNMVFSGEFAYMQSFPEEVSNPSIGARISALLDSDSDANLWWTVWQDNTAVNLLSIPSYNYFYQKNRTKNKLYKHLQYLQKQTTTNYCTKIDYQTIPSGQPSFWTSLGMNALSIVNHDTWSTYINRRCFSNFHTQAIKTIVALKQYSLTYNKPVKTLEQLVPEYLDSVPIDAFTGEPILYNRSAQTLYSRGIDATAGNGEVANFVARCFADISCKNDPTISIEFDQ</sequence>
<dbReference type="EMBL" id="QNRT01000002">
    <property type="protein sequence ID" value="RBP51063.1"/>
    <property type="molecule type" value="Genomic_DNA"/>
</dbReference>
<evidence type="ECO:0000313" key="1">
    <source>
        <dbReference type="EMBL" id="RBP51063.1"/>
    </source>
</evidence>
<keyword evidence="2" id="KW-1185">Reference proteome</keyword>
<comment type="caution">
    <text evidence="1">The sequence shown here is derived from an EMBL/GenBank/DDBJ whole genome shotgun (WGS) entry which is preliminary data.</text>
</comment>
<accession>A0A395JJV5</accession>
<evidence type="ECO:0000313" key="2">
    <source>
        <dbReference type="Proteomes" id="UP000253083"/>
    </source>
</evidence>
<dbReference type="Proteomes" id="UP000253083">
    <property type="component" value="Unassembled WGS sequence"/>
</dbReference>
<proteinExistence type="predicted"/>